<sequence>MSKYTTLKKTPGDGYDRIQWYDAKLNTHTIRADDPITALTVAPGERTRKPGKWKGQKPYQGHYWCAGARTSVFHESMTEYAGMMLIDHLYDIVEVHAQPMLMTFFDGRFCYPDFLAVEASGTRHVVEVHPKSLMKPEDEVKFAHAARVCEVLGWRFTLIDQLSDIVHMNVEMMSRYRHHRYTPTPDVEARILNAAKTNASFGTLHRALVTDKPGELMPFLFHLMWRRELTFDLTRAFTEHTPLTAA</sequence>
<proteinExistence type="predicted"/>
<reference evidence="1 2" key="1">
    <citation type="submission" date="2019-06" db="EMBL/GenBank/DDBJ databases">
        <title>Whole genome shotgun sequence of Microbacterium liquefaciens NBRC 15037.</title>
        <authorList>
            <person name="Hosoyama A."/>
            <person name="Uohara A."/>
            <person name="Ohji S."/>
            <person name="Ichikawa N."/>
        </authorList>
    </citation>
    <scope>NUCLEOTIDE SEQUENCE [LARGE SCALE GENOMIC DNA]</scope>
    <source>
        <strain evidence="1 2">NBRC 15037</strain>
    </source>
</reference>
<protein>
    <recommendedName>
        <fullName evidence="3">TnsA endonuclease N-terminal domain-containing protein</fullName>
    </recommendedName>
</protein>
<organism evidence="1 2">
    <name type="scientific">Microbacterium maritypicum</name>
    <name type="common">Microbacterium liquefaciens</name>
    <dbReference type="NCBI Taxonomy" id="33918"/>
    <lineage>
        <taxon>Bacteria</taxon>
        <taxon>Bacillati</taxon>
        <taxon>Actinomycetota</taxon>
        <taxon>Actinomycetes</taxon>
        <taxon>Micrococcales</taxon>
        <taxon>Microbacteriaceae</taxon>
        <taxon>Microbacterium</taxon>
    </lineage>
</organism>
<dbReference type="NCBIfam" id="NF033179">
    <property type="entry name" value="TnsA_like_Actin"/>
    <property type="match status" value="1"/>
</dbReference>
<name>A0A4Y4B3J6_MICMQ</name>
<evidence type="ECO:0000313" key="1">
    <source>
        <dbReference type="EMBL" id="GEC74189.1"/>
    </source>
</evidence>
<dbReference type="EMBL" id="BJNQ01000001">
    <property type="protein sequence ID" value="GEC74189.1"/>
    <property type="molecule type" value="Genomic_DNA"/>
</dbReference>
<evidence type="ECO:0008006" key="3">
    <source>
        <dbReference type="Google" id="ProtNLM"/>
    </source>
</evidence>
<dbReference type="AlphaFoldDB" id="A0A4Y4B3J6"/>
<dbReference type="RefSeq" id="WP_141385731.1">
    <property type="nucleotide sequence ID" value="NZ_BJNQ01000001.1"/>
</dbReference>
<dbReference type="Proteomes" id="UP000317410">
    <property type="component" value="Unassembled WGS sequence"/>
</dbReference>
<accession>A0A4Y4B3J6</accession>
<evidence type="ECO:0000313" key="2">
    <source>
        <dbReference type="Proteomes" id="UP000317410"/>
    </source>
</evidence>
<comment type="caution">
    <text evidence="1">The sequence shown here is derived from an EMBL/GenBank/DDBJ whole genome shotgun (WGS) entry which is preliminary data.</text>
</comment>
<gene>
    <name evidence="1" type="ORF">MLI01_03340</name>
</gene>
<dbReference type="InterPro" id="IPR048000">
    <property type="entry name" value="TnsA-like"/>
</dbReference>